<evidence type="ECO:0000256" key="10">
    <source>
        <dbReference type="SAM" id="Phobius"/>
    </source>
</evidence>
<dbReference type="GO" id="GO:0005886">
    <property type="term" value="C:plasma membrane"/>
    <property type="evidence" value="ECO:0007669"/>
    <property type="project" value="TreeGrafter"/>
</dbReference>
<organism evidence="13 15">
    <name type="scientific">Bursaphelenchus xylophilus</name>
    <name type="common">Pinewood nematode worm</name>
    <name type="synonym">Aphelenchoides xylophilus</name>
    <dbReference type="NCBI Taxonomy" id="6326"/>
    <lineage>
        <taxon>Eukaryota</taxon>
        <taxon>Metazoa</taxon>
        <taxon>Ecdysozoa</taxon>
        <taxon>Nematoda</taxon>
        <taxon>Chromadorea</taxon>
        <taxon>Rhabditida</taxon>
        <taxon>Tylenchina</taxon>
        <taxon>Tylenchomorpha</taxon>
        <taxon>Aphelenchoidea</taxon>
        <taxon>Aphelenchoididae</taxon>
        <taxon>Bursaphelenchus</taxon>
    </lineage>
</organism>
<dbReference type="PANTHER" id="PTHR11003:SF61">
    <property type="entry name" value="POTASSIUM CHANNEL DOMAIN-CONTAINING PROTEIN"/>
    <property type="match status" value="1"/>
</dbReference>
<dbReference type="OrthoDB" id="297496at2759"/>
<name>A0A1I7S5P7_BURXY</name>
<keyword evidence="14" id="KW-1185">Reference proteome</keyword>
<feature type="compositionally biased region" description="Acidic residues" evidence="9">
    <location>
        <begin position="418"/>
        <end position="427"/>
    </location>
</feature>
<feature type="compositionally biased region" description="Basic and acidic residues" evidence="9">
    <location>
        <begin position="351"/>
        <end position="361"/>
    </location>
</feature>
<dbReference type="GO" id="GO:0030322">
    <property type="term" value="P:stabilization of membrane potential"/>
    <property type="evidence" value="ECO:0007669"/>
    <property type="project" value="TreeGrafter"/>
</dbReference>
<evidence type="ECO:0000256" key="7">
    <source>
        <dbReference type="ARBA" id="ARBA00023303"/>
    </source>
</evidence>
<evidence type="ECO:0000256" key="9">
    <source>
        <dbReference type="SAM" id="MobiDB-lite"/>
    </source>
</evidence>
<feature type="region of interest" description="Disordered" evidence="9">
    <location>
        <begin position="1305"/>
        <end position="1337"/>
    </location>
</feature>
<feature type="compositionally biased region" description="Basic and acidic residues" evidence="9">
    <location>
        <begin position="332"/>
        <end position="344"/>
    </location>
</feature>
<dbReference type="Proteomes" id="UP000095284">
    <property type="component" value="Unplaced"/>
</dbReference>
<dbReference type="Proteomes" id="UP000582659">
    <property type="component" value="Unassembled WGS sequence"/>
</dbReference>
<feature type="transmembrane region" description="Helical" evidence="10">
    <location>
        <begin position="199"/>
        <end position="221"/>
    </location>
</feature>
<feature type="compositionally biased region" description="Basic and acidic residues" evidence="9">
    <location>
        <begin position="743"/>
        <end position="779"/>
    </location>
</feature>
<keyword evidence="6 10" id="KW-0472">Membrane</keyword>
<dbReference type="Pfam" id="PF07885">
    <property type="entry name" value="Ion_trans_2"/>
    <property type="match status" value="2"/>
</dbReference>
<feature type="region of interest" description="Disordered" evidence="9">
    <location>
        <begin position="725"/>
        <end position="805"/>
    </location>
</feature>
<dbReference type="InterPro" id="IPR003280">
    <property type="entry name" value="2pore_dom_K_chnl"/>
</dbReference>
<feature type="compositionally biased region" description="Polar residues" evidence="9">
    <location>
        <begin position="785"/>
        <end position="805"/>
    </location>
</feature>
<evidence type="ECO:0000256" key="1">
    <source>
        <dbReference type="ARBA" id="ARBA00004141"/>
    </source>
</evidence>
<reference evidence="12" key="2">
    <citation type="submission" date="2020-09" db="EMBL/GenBank/DDBJ databases">
        <authorList>
            <person name="Kikuchi T."/>
        </authorList>
    </citation>
    <scope>NUCLEOTIDE SEQUENCE</scope>
    <source>
        <strain evidence="12">Ka4C1</strain>
    </source>
</reference>
<dbReference type="PANTHER" id="PTHR11003">
    <property type="entry name" value="POTASSIUM CHANNEL, SUBFAMILY K"/>
    <property type="match status" value="1"/>
</dbReference>
<evidence type="ECO:0000256" key="3">
    <source>
        <dbReference type="ARBA" id="ARBA00022692"/>
    </source>
</evidence>
<keyword evidence="7 8" id="KW-0407">Ion channel</keyword>
<evidence type="ECO:0000256" key="2">
    <source>
        <dbReference type="ARBA" id="ARBA00022448"/>
    </source>
</evidence>
<feature type="domain" description="Potassium channel" evidence="11">
    <location>
        <begin position="439"/>
        <end position="509"/>
    </location>
</feature>
<dbReference type="EMBL" id="CAJFDI010000005">
    <property type="protein sequence ID" value="CAD5232452.1"/>
    <property type="molecule type" value="Genomic_DNA"/>
</dbReference>
<gene>
    <name evidence="12" type="ORF">BXYJ_LOCUS12543</name>
</gene>
<keyword evidence="3 8" id="KW-0812">Transmembrane</keyword>
<feature type="domain" description="Potassium channel" evidence="11">
    <location>
        <begin position="165"/>
        <end position="220"/>
    </location>
</feature>
<sequence>MPGSGEDNVAIQIDGDDDIGYEDVYNSTIEANGSSNKASLQHLLPTDDDLKSLQSSVHQSLKSAKLITTKVFEKLKGALSATKLWWITIGFSFLGGYLFMWLEVEADLAVRRNAFEDHLVSRDVFLFNIEMIHNSSSLRKRQEWKDAIMQFEERVGCRLPEVKTVWTFWMSVLYASTISTTIGYGNIGCITMAGRVATMLYAMMGIPLFVVILDKIGTILLKALKNISYVVDDLWFFLCVRFYPSKARDSTIRRRYKTLSVKYARRGFFRYSVPPSESKHVEKVEVVAERKITPRDVGSMFVKNPVRPVDDIIEMGDAVEQVDEVDDMEKAVQEEHLEPTDSRHIPVVNFEENHTSVETRPRPLPRQGSIETAHSHHSSNFSSSQATDTNQSEDSEDSADEQKAPLVEEKVIEKTEEKEEEEEEEERDPPVMVAIVLTVGHIATFAALFCLWEEWDYFTSFYFLFISLSTIGFGDVTPAYPEYMVGTFLVVLIGLAMVTVCINVIQEKITLMYMRVLTRMLEQYIKAQEEGDPEALKGFVEGFNNNAKFLMPLLSKNESAKVMKRFRQTAKDRGISLPPALTDIDPETGQFSFCNQKSEDLDGFIEKTNKEAQSVLNSANFQRNTCATQTTFHCKAKKVQTSVPEWLLANNSQGLQFSAELSDSGNQTDTESVDSGVQVEVDMESTYVQFDHEFIDTAEISTCVDVVYTDTSIQPEVSFIRQLMEEEESGWEMSESESDDDVTEHHEVSERRRRIQEGFQRKASDDKRHRKHDGKDSVRQMKSRVVQTSVELTSTESQAGPSSFTGYNDFQTMTVIARKDAEIQPDLIRMKNNFTQMKRKLKDAAIQNYLIDELLIDLETQVELEMVEAETQVQLEHVDQNDQTDVETKNMNCQTEAVEFVNIKAIKDGICQTEVSKSNRKAQTVLTYTCKNIADYEERKKAEYSKAKAKFERQKKSRASAGAKEKNALELHSDELEVLKTKLFNLRLEHARRQKMENEPIEFDVRQETEKLLELLQNLRIAEGTMDKEEVKRLFQQYHFPIDIIEKDFNIDRLIQLLEEDSLNGDESEDDLLDDEIQMFMIAKEAQTENPTEDIGVGNYVEWTETSLQTDISAFQRAEQEVQSTPSTVEFGILCKAEVKDSSATAKPESVSSLIQTTSSIANEVEKEVQANPVLVEQHSQVETVFVSVGLSPLQEVIERNKPPVESQDTQTIVKEFTASAMQTEVNTAEKETEARPSTSSVIVDAIPATQNNSTYIKVIYKDSESQSAIMTAELSIQTTPNLKESECQATANMVEKSAQNEIEFAEKGSQSRVSSIKKQKDEKDGEGGPETASDDVFYPVDNSVQYEDPREFVECGCNALVSMFKKEKVQRKEGETDETTEEESYFLSDNFTQHETELIEMATMPEVSMFKLRTDGKQGAELTDDLAGICFPKDAEVQHDRGMEDKVDFALQPHVSMFRPKKKRPQSRQSASDQAELDDDIDFMIDSFTQHGFTYSHIATGMDIEYASKEVTAVVETRAYGVQSESVLVNNSVQTTPSVAHIEIQAVPSTSEAATIPTVSMYKIPSEASEFYRQKLKAEVGEVQFMLDSESQYDITNEDKECQAQVQTRDHRVGEHVIFKENSTQSSLSTFKINEKEYQKRRESMDQGARGNGEEADVDSPEVYFLIDASTSHDYSLLSTDAETQQSADLKHNGQQTVYSGTIVDAERTHETHLVNVKENRAACSLRVPLTQRETTTMKLRELTKVEKKAVKRVISREVQTKVEVKEIGVGRTVRCAPFACQMSVDLHHWGVQCESLNSQSQYAQTQMETRNIESQAAVESSSASIQTIKMKPSIRNSKKMQTEVLQTEINADVYVSLQMTESRESASRKWNSKRRVTLRKQLKLSDVKGIQTESTTDVVFVEPPRINREDFECQVNISKDLVEFSVNQAFRKPARLMRATKTLPEHAKSTVEKSIVYYKVTGITQVPAGPKTSRLIKRRPLKQRIEVSTQTERKSFVSFAIDAELRCESDELYANVRLKTPRVISTEARIRMAKPKIQPKTAKPMPTEKLKLPKIEERVQVSSTISEMTQTEKIIAPDQVAAGVQTLRVPKRTSMTQTDELPPARIRKTEMYQAYKAEHTHEASTQTGVLARLATQYKEQPTPDSPKTKKPK</sequence>
<evidence type="ECO:0000313" key="14">
    <source>
        <dbReference type="Proteomes" id="UP000659654"/>
    </source>
</evidence>
<keyword evidence="4 10" id="KW-1133">Transmembrane helix</keyword>
<feature type="transmembrane region" description="Helical" evidence="10">
    <location>
        <begin position="457"/>
        <end position="476"/>
    </location>
</feature>
<dbReference type="GO" id="GO:0022841">
    <property type="term" value="F:potassium ion leak channel activity"/>
    <property type="evidence" value="ECO:0007669"/>
    <property type="project" value="TreeGrafter"/>
</dbReference>
<keyword evidence="2 8" id="KW-0813">Transport</keyword>
<comment type="subcellular location">
    <subcellularLocation>
        <location evidence="1">Membrane</location>
        <topology evidence="1">Multi-pass membrane protein</topology>
    </subcellularLocation>
</comment>
<protein>
    <submittedName>
        <fullName evidence="12">(pine wood nematode) hypothetical protein</fullName>
    </submittedName>
</protein>
<reference evidence="15" key="1">
    <citation type="submission" date="2016-11" db="UniProtKB">
        <authorList>
            <consortium name="WormBaseParasite"/>
        </authorList>
    </citation>
    <scope>IDENTIFICATION</scope>
</reference>
<dbReference type="WBParaSite" id="BXY_0833200.1">
    <property type="protein sequence ID" value="BXY_0833200.1"/>
    <property type="gene ID" value="BXY_0833200"/>
</dbReference>
<feature type="compositionally biased region" description="Basic and acidic residues" evidence="9">
    <location>
        <begin position="400"/>
        <end position="417"/>
    </location>
</feature>
<dbReference type="EMBL" id="CAJFCV020000005">
    <property type="protein sequence ID" value="CAG9124940.1"/>
    <property type="molecule type" value="Genomic_DNA"/>
</dbReference>
<dbReference type="PRINTS" id="PR01333">
    <property type="entry name" value="2POREKCHANEL"/>
</dbReference>
<dbReference type="Gene3D" id="1.10.287.70">
    <property type="match status" value="2"/>
</dbReference>
<accession>A0A1I7S5P7</accession>
<evidence type="ECO:0000313" key="12">
    <source>
        <dbReference type="EMBL" id="CAD5232452.1"/>
    </source>
</evidence>
<dbReference type="InterPro" id="IPR013099">
    <property type="entry name" value="K_chnl_dom"/>
</dbReference>
<feature type="transmembrane region" description="Helical" evidence="10">
    <location>
        <begin position="168"/>
        <end position="187"/>
    </location>
</feature>
<feature type="region of interest" description="Disordered" evidence="9">
    <location>
        <begin position="332"/>
        <end position="429"/>
    </location>
</feature>
<evidence type="ECO:0000259" key="11">
    <source>
        <dbReference type="Pfam" id="PF07885"/>
    </source>
</evidence>
<keyword evidence="5 8" id="KW-0406">Ion transport</keyword>
<comment type="similarity">
    <text evidence="8">Belongs to the two pore domain potassium channel (TC 1.A.1.8) family.</text>
</comment>
<evidence type="ECO:0000313" key="13">
    <source>
        <dbReference type="Proteomes" id="UP000095284"/>
    </source>
</evidence>
<feature type="region of interest" description="Disordered" evidence="9">
    <location>
        <begin position="2121"/>
        <end position="2154"/>
    </location>
</feature>
<dbReference type="Proteomes" id="UP000659654">
    <property type="component" value="Unassembled WGS sequence"/>
</dbReference>
<feature type="transmembrane region" description="Helical" evidence="10">
    <location>
        <begin position="84"/>
        <end position="102"/>
    </location>
</feature>
<dbReference type="eggNOG" id="KOG1418">
    <property type="taxonomic scope" value="Eukaryota"/>
</dbReference>
<proteinExistence type="inferred from homology"/>
<feature type="transmembrane region" description="Helical" evidence="10">
    <location>
        <begin position="431"/>
        <end position="451"/>
    </location>
</feature>
<evidence type="ECO:0000256" key="8">
    <source>
        <dbReference type="RuleBase" id="RU003857"/>
    </source>
</evidence>
<evidence type="ECO:0000256" key="6">
    <source>
        <dbReference type="ARBA" id="ARBA00023136"/>
    </source>
</evidence>
<evidence type="ECO:0000256" key="4">
    <source>
        <dbReference type="ARBA" id="ARBA00022989"/>
    </source>
</evidence>
<feature type="transmembrane region" description="Helical" evidence="10">
    <location>
        <begin position="483"/>
        <end position="505"/>
    </location>
</feature>
<evidence type="ECO:0000256" key="5">
    <source>
        <dbReference type="ARBA" id="ARBA00023065"/>
    </source>
</evidence>
<feature type="compositionally biased region" description="Acidic residues" evidence="9">
    <location>
        <begin position="725"/>
        <end position="742"/>
    </location>
</feature>
<evidence type="ECO:0000313" key="15">
    <source>
        <dbReference type="WBParaSite" id="BXY_0833200.1"/>
    </source>
</evidence>
<dbReference type="GO" id="GO:0015271">
    <property type="term" value="F:outward rectifier potassium channel activity"/>
    <property type="evidence" value="ECO:0007669"/>
    <property type="project" value="TreeGrafter"/>
</dbReference>
<dbReference type="SUPFAM" id="SSF81324">
    <property type="entry name" value="Voltage-gated potassium channels"/>
    <property type="match status" value="2"/>
</dbReference>